<proteinExistence type="predicted"/>
<keyword evidence="2" id="KW-1185">Reference proteome</keyword>
<protein>
    <submittedName>
        <fullName evidence="1">Uncharacterized protein</fullName>
    </submittedName>
</protein>
<reference evidence="1 2" key="1">
    <citation type="submission" date="2024-01" db="EMBL/GenBank/DDBJ databases">
        <title>The genomes of 5 underutilized Papilionoideae crops provide insights into root nodulation and disease resistanc.</title>
        <authorList>
            <person name="Jiang F."/>
        </authorList>
    </citation>
    <scope>NUCLEOTIDE SEQUENCE [LARGE SCALE GENOMIC DNA]</scope>
    <source>
        <strain evidence="1">DUOXIRENSHENG_FW03</strain>
        <tissue evidence="1">Leaves</tissue>
    </source>
</reference>
<accession>A0AAN9T1X1</accession>
<evidence type="ECO:0000313" key="2">
    <source>
        <dbReference type="Proteomes" id="UP001386955"/>
    </source>
</evidence>
<comment type="caution">
    <text evidence="1">The sequence shown here is derived from an EMBL/GenBank/DDBJ whole genome shotgun (WGS) entry which is preliminary data.</text>
</comment>
<name>A0AAN9T1X1_PSOTE</name>
<dbReference type="EMBL" id="JAYMYS010000002">
    <property type="protein sequence ID" value="KAK7405162.1"/>
    <property type="molecule type" value="Genomic_DNA"/>
</dbReference>
<organism evidence="1 2">
    <name type="scientific">Psophocarpus tetragonolobus</name>
    <name type="common">Winged bean</name>
    <name type="synonym">Dolichos tetragonolobus</name>
    <dbReference type="NCBI Taxonomy" id="3891"/>
    <lineage>
        <taxon>Eukaryota</taxon>
        <taxon>Viridiplantae</taxon>
        <taxon>Streptophyta</taxon>
        <taxon>Embryophyta</taxon>
        <taxon>Tracheophyta</taxon>
        <taxon>Spermatophyta</taxon>
        <taxon>Magnoliopsida</taxon>
        <taxon>eudicotyledons</taxon>
        <taxon>Gunneridae</taxon>
        <taxon>Pentapetalae</taxon>
        <taxon>rosids</taxon>
        <taxon>fabids</taxon>
        <taxon>Fabales</taxon>
        <taxon>Fabaceae</taxon>
        <taxon>Papilionoideae</taxon>
        <taxon>50 kb inversion clade</taxon>
        <taxon>NPAAA clade</taxon>
        <taxon>indigoferoid/millettioid clade</taxon>
        <taxon>Phaseoleae</taxon>
        <taxon>Psophocarpus</taxon>
    </lineage>
</organism>
<gene>
    <name evidence="1" type="ORF">VNO78_06361</name>
</gene>
<evidence type="ECO:0000313" key="1">
    <source>
        <dbReference type="EMBL" id="KAK7405162.1"/>
    </source>
</evidence>
<sequence>MRRSLADQTPSPTTTNVLKHNLGTLNMANDPIFPSPFDHTMTQSPLSTSLSQFPRSPRDTCFSHMFLRTEVLPIEETTRSLSPPFHVDILSTTHNLLPFSTIGFGRTTIWTVATKYSLCPPHLANHLPPCQPQP</sequence>
<dbReference type="Proteomes" id="UP001386955">
    <property type="component" value="Unassembled WGS sequence"/>
</dbReference>
<dbReference type="AlphaFoldDB" id="A0AAN9T1X1"/>